<dbReference type="PROSITE" id="PS00622">
    <property type="entry name" value="HTH_LUXR_1"/>
    <property type="match status" value="1"/>
</dbReference>
<dbReference type="SUPFAM" id="SSF46894">
    <property type="entry name" value="C-terminal effector domain of the bipartite response regulators"/>
    <property type="match status" value="1"/>
</dbReference>
<name>A0A7Y6MCL6_9ACTN</name>
<dbReference type="SUPFAM" id="SSF52172">
    <property type="entry name" value="CheY-like"/>
    <property type="match status" value="1"/>
</dbReference>
<keyword evidence="2" id="KW-0805">Transcription regulation</keyword>
<gene>
    <name evidence="8" type="ORF">HT134_18145</name>
</gene>
<keyword evidence="9" id="KW-1185">Reference proteome</keyword>
<dbReference type="PRINTS" id="PR00038">
    <property type="entry name" value="HTHLUXR"/>
</dbReference>
<feature type="domain" description="HTH luxR-type" evidence="6">
    <location>
        <begin position="148"/>
        <end position="213"/>
    </location>
</feature>
<dbReference type="Pfam" id="PF00072">
    <property type="entry name" value="Response_reg"/>
    <property type="match status" value="1"/>
</dbReference>
<evidence type="ECO:0000259" key="7">
    <source>
        <dbReference type="PROSITE" id="PS50110"/>
    </source>
</evidence>
<dbReference type="InterPro" id="IPR058245">
    <property type="entry name" value="NreC/VraR/RcsB-like_REC"/>
</dbReference>
<dbReference type="GO" id="GO:0006355">
    <property type="term" value="P:regulation of DNA-templated transcription"/>
    <property type="evidence" value="ECO:0007669"/>
    <property type="project" value="InterPro"/>
</dbReference>
<keyword evidence="3" id="KW-0238">DNA-binding</keyword>
<dbReference type="PROSITE" id="PS50110">
    <property type="entry name" value="RESPONSE_REGULATORY"/>
    <property type="match status" value="1"/>
</dbReference>
<evidence type="ECO:0000313" key="8">
    <source>
        <dbReference type="EMBL" id="NUW42050.1"/>
    </source>
</evidence>
<protein>
    <submittedName>
        <fullName evidence="8">Response regulator transcription factor</fullName>
    </submittedName>
</protein>
<reference evidence="8 9" key="1">
    <citation type="submission" date="2020-06" db="EMBL/GenBank/DDBJ databases">
        <authorList>
            <person name="Chanama M."/>
        </authorList>
    </citation>
    <scope>NUCLEOTIDE SEQUENCE [LARGE SCALE GENOMIC DNA]</scope>
    <source>
        <strain evidence="8 9">TBRC6557</strain>
    </source>
</reference>
<dbReference type="InterPro" id="IPR001789">
    <property type="entry name" value="Sig_transdc_resp-reg_receiver"/>
</dbReference>
<sequence length="235" mass="24962">MIRLLLVDDQELVRAGLRLVLRSQPDVELVGEAADGAAAVAMAREVDADVVLMDVRMPGMDGVEATRRIRSGATAATPKVLILTTFDLDEYAFAAIRAGASGFLLKDAPAADLFSAVRSVHAGDAVVAPSTTRRLLERFAVHLPDGTPRPDADGLTAREREVLLHVARGLSNPEIAAELGLAEATVKTHVNRILAKLELRGRAQAVVYAYESGLVTPDRPPGRAAGRSHRAEPPG</sequence>
<dbReference type="PROSITE" id="PS50043">
    <property type="entry name" value="HTH_LUXR_2"/>
    <property type="match status" value="1"/>
</dbReference>
<dbReference type="RefSeq" id="WP_175601543.1">
    <property type="nucleotide sequence ID" value="NZ_JABWGO010000003.1"/>
</dbReference>
<dbReference type="GO" id="GO:0003677">
    <property type="term" value="F:DNA binding"/>
    <property type="evidence" value="ECO:0007669"/>
    <property type="project" value="UniProtKB-KW"/>
</dbReference>
<dbReference type="EMBL" id="JABWGO010000003">
    <property type="protein sequence ID" value="NUW42050.1"/>
    <property type="molecule type" value="Genomic_DNA"/>
</dbReference>
<feature type="domain" description="Response regulatory" evidence="7">
    <location>
        <begin position="3"/>
        <end position="121"/>
    </location>
</feature>
<dbReference type="AlphaFoldDB" id="A0A7Y6MCL6"/>
<dbReference type="Proteomes" id="UP000546126">
    <property type="component" value="Unassembled WGS sequence"/>
</dbReference>
<organism evidence="8 9">
    <name type="scientific">Nonomuraea rhodomycinica</name>
    <dbReference type="NCBI Taxonomy" id="1712872"/>
    <lineage>
        <taxon>Bacteria</taxon>
        <taxon>Bacillati</taxon>
        <taxon>Actinomycetota</taxon>
        <taxon>Actinomycetes</taxon>
        <taxon>Streptosporangiales</taxon>
        <taxon>Streptosporangiaceae</taxon>
        <taxon>Nonomuraea</taxon>
    </lineage>
</organism>
<dbReference type="Gene3D" id="3.40.50.2300">
    <property type="match status" value="1"/>
</dbReference>
<dbReference type="PANTHER" id="PTHR43214">
    <property type="entry name" value="TWO-COMPONENT RESPONSE REGULATOR"/>
    <property type="match status" value="1"/>
</dbReference>
<dbReference type="InterPro" id="IPR039420">
    <property type="entry name" value="WalR-like"/>
</dbReference>
<evidence type="ECO:0000256" key="4">
    <source>
        <dbReference type="ARBA" id="ARBA00023163"/>
    </source>
</evidence>
<proteinExistence type="predicted"/>
<evidence type="ECO:0000313" key="9">
    <source>
        <dbReference type="Proteomes" id="UP000546126"/>
    </source>
</evidence>
<dbReference type="InterPro" id="IPR016032">
    <property type="entry name" value="Sig_transdc_resp-reg_C-effctor"/>
</dbReference>
<evidence type="ECO:0000256" key="2">
    <source>
        <dbReference type="ARBA" id="ARBA00023015"/>
    </source>
</evidence>
<keyword evidence="1 5" id="KW-0597">Phosphoprotein</keyword>
<dbReference type="CDD" id="cd06170">
    <property type="entry name" value="LuxR_C_like"/>
    <property type="match status" value="1"/>
</dbReference>
<evidence type="ECO:0000259" key="6">
    <source>
        <dbReference type="PROSITE" id="PS50043"/>
    </source>
</evidence>
<dbReference type="GO" id="GO:0000160">
    <property type="term" value="P:phosphorelay signal transduction system"/>
    <property type="evidence" value="ECO:0007669"/>
    <property type="project" value="InterPro"/>
</dbReference>
<dbReference type="CDD" id="cd17535">
    <property type="entry name" value="REC_NarL-like"/>
    <property type="match status" value="1"/>
</dbReference>
<dbReference type="InterPro" id="IPR011006">
    <property type="entry name" value="CheY-like_superfamily"/>
</dbReference>
<evidence type="ECO:0000256" key="3">
    <source>
        <dbReference type="ARBA" id="ARBA00023125"/>
    </source>
</evidence>
<dbReference type="SMART" id="SM00421">
    <property type="entry name" value="HTH_LUXR"/>
    <property type="match status" value="1"/>
</dbReference>
<feature type="modified residue" description="4-aspartylphosphate" evidence="5">
    <location>
        <position position="54"/>
    </location>
</feature>
<comment type="caution">
    <text evidence="8">The sequence shown here is derived from an EMBL/GenBank/DDBJ whole genome shotgun (WGS) entry which is preliminary data.</text>
</comment>
<evidence type="ECO:0000256" key="5">
    <source>
        <dbReference type="PROSITE-ProRule" id="PRU00169"/>
    </source>
</evidence>
<dbReference type="InterPro" id="IPR000792">
    <property type="entry name" value="Tscrpt_reg_LuxR_C"/>
</dbReference>
<dbReference type="PANTHER" id="PTHR43214:SF24">
    <property type="entry name" value="TRANSCRIPTIONAL REGULATORY PROTEIN NARL-RELATED"/>
    <property type="match status" value="1"/>
</dbReference>
<dbReference type="SMART" id="SM00448">
    <property type="entry name" value="REC"/>
    <property type="match status" value="1"/>
</dbReference>
<evidence type="ECO:0000256" key="1">
    <source>
        <dbReference type="ARBA" id="ARBA00022553"/>
    </source>
</evidence>
<dbReference type="Pfam" id="PF00196">
    <property type="entry name" value="GerE"/>
    <property type="match status" value="1"/>
</dbReference>
<keyword evidence="4" id="KW-0804">Transcription</keyword>
<accession>A0A7Y6MCL6</accession>